<dbReference type="Gene3D" id="1.25.40.470">
    <property type="match status" value="1"/>
</dbReference>
<feature type="compositionally biased region" description="Low complexity" evidence="19">
    <location>
        <begin position="1668"/>
        <end position="1683"/>
    </location>
</feature>
<dbReference type="PROSITE" id="PS50294">
    <property type="entry name" value="WD_REPEATS_REGION"/>
    <property type="match status" value="4"/>
</dbReference>
<dbReference type="PRINTS" id="PR00320">
    <property type="entry name" value="GPROTEINBRPT"/>
</dbReference>
<sequence>MTPSQEKLKAKGLSTAGEHEQLVFRLTQAQDIRMPLRLDIKKKLSARSDRVKCVDFHPSEPWTLSALYSGNIFIWDYNTQTLVKQFEVCNLPVRCAKFVTRKQWIATASDDMHIRVFNYNSLEKAHEFEAHTDYIRYIAVHPTLPYLLSCSDDMSIKLWDWDKNWQNLQAFEGHAHYVMMCQWNPKDANIFASCSLDRSIKVWGVSGGAGGTSSCHFTLTGHQRGVNCVEYSPGGEKPYIISGSDDRSIKIWDYQTKQCIQTLTGHTNNVSYALFHPALPIILTGSEDGTVRIWHGSTYRLEATLSYFLERVWSIAVLKGSNTAALGYDEGTVVIKLGSEEPVVSMHSGKIIWAKGNEIQTANLKLLDEGVTAREGEKVPLSVKDMGAAEVFPQYIAHHPNGRLFAVCGDGEFVIYTAQALRNKSYGPALEFCWAHSGAYATRDGNGKITVFQDFKESFSFKPPFTVEETYGGRLLGIRGGDFICFYDWTEYRLIRRIDVVPKDVIWSEEGTSVVLICPDSFYVLRHDKDAVQAALVSSGMVDEDGIEAAFDLQHEINDKVVSGLWVGDCFVYVSHAQRLTCLVAGSQETLAHLDRLQYLLGYMPEQSKLYLIDKELNVTPYTLHMALIEYQSAIMRKDFPTAETFFAQLPESLHNRIARFLENQGYQAEALAISKDDEHRFELATQLGKLQMAADIIVSITAQANPGMPPRGKWKNLGDVALEQGDFTLAKRCFSEAKDLGALFLLYTSVGDAEGVLSTGTLAEESNISNIATLCYLLLGDTKRALEVLISSNRLPEAAFFARTYCPSELSRVVQIWTADLAKVNQAVAESLADPSKYPDLFQDFDLTLAAENAFEARRKNPPPASAYSTEKEILELDVMEELKKLGAENFQKMLTKGGGPADFAPPPRVQPAVVPAPQPDLIVHEPEPAPIPAPVPAQSAPETIVESSSPELLVPDAAVPPPESAGGEAPAPEQSGGGAAEMPARAPTQKAPAQAPPLVPAGKGASKGRIRHGKGGRKGVGKGKGKQAGKHKGKMPLASPAPVPAGRQLRIWTGVVPPRFKVGSEAVAPQKLMTATPKMRSMARKQMLLKSSSKAPSIAVARSLLPRAAMSKAAAKAPGRFMLVPARIVAKPGRLAAATSKASSQATSKAAGKLAKAYPKGLAAAQPKVPGAGRRVAKGFSKAASAARSGKVTMFAGKAFALPPWRGGAKKVAAKVKAFGFEMRDPTSAFVANVCMKSLESDGAAEISPLVRELCAFLVRASGLQSSLEAFMIEQCKEFQDASLTGEQKLHWTDLHKRYVELAEEQLDEFLREREATADELAQTLQSSLGKSMWSLPLLQSLDYTAFAAQMIALSSGPQLRAEAAASSGLLGGVWKPEKPDPRSLERFLKAQGVPWILRRLHVFATIREICVVEMPGTVPIFTIWESRNHGFGVCMSQVIADSVERNDGCLNTRAWLEDSDLHVVQSPDGTTGVETTYTVLNDGKSLHIRRELWGPSRDNQSCAFAQQFVKCEPGNGLSEDNHAFQYGLKVEREKASPERASAESQHIPAPPESPPARQSPYAKAKPGDEDDYDPFSEEPAPHVAMEKEFRKAARRAAAAAGKLDSVEWRPQSDVQLLFYLSSLEGLLLISVEQPEPRRAMGKKRVVTTPRPPSRVLEVPGLLPRAQTAAKAAAQAATPAQSSESLKRPPGKKKKKGKTGSSDLPSGKAPDASAGAPSNEAAEPTKVDSEDERPAPRVLQIPGKANRGSEKRRFMSDKVSSIRSKPPAAKQKARKGKSTPDQEDSAEFKKALKDVLNFVMPQLGKSERVQYEKAKIRALGGTPDKPQYEPYASLQRRKKAEEAARQRRLAEEKLLGVSLSATQQRRGASADGVTKRKKEALLAKKRRKENDILGVGAKESKGMVIIPKNKAKSYA</sequence>
<dbReference type="OrthoDB" id="2150324at2759"/>
<dbReference type="InterPro" id="IPR036322">
    <property type="entry name" value="WD40_repeat_dom_sf"/>
</dbReference>
<keyword evidence="6" id="KW-0963">Cytoplasm</keyword>
<evidence type="ECO:0000256" key="14">
    <source>
        <dbReference type="ARBA" id="ARBA00023273"/>
    </source>
</evidence>
<dbReference type="InterPro" id="IPR027973">
    <property type="entry name" value="FSAF1-like"/>
</dbReference>
<comment type="function">
    <text evidence="16">The coatomer is a cytosolic protein complex that binds to dilysine motifs and reversibly associates with Golgi non-clathrin-coated vesicles, which further mediate biosynthetic protein transport from the ER, via the Golgi up to the trans Golgi network. Coatomer complex is required for budding from Golgi membranes, and is essential for the retrograde Golgi-to-ER transport of dilysine-tagged proteins.</text>
</comment>
<dbReference type="Pfam" id="PF23953">
    <property type="entry name" value="TPR_COPA_B"/>
    <property type="match status" value="1"/>
</dbReference>
<dbReference type="Pfam" id="PF15375">
    <property type="entry name" value="FSAF1"/>
    <property type="match status" value="1"/>
</dbReference>
<feature type="region of interest" description="Disordered" evidence="19">
    <location>
        <begin position="1639"/>
        <end position="1788"/>
    </location>
</feature>
<dbReference type="GO" id="GO:0006890">
    <property type="term" value="P:retrograde vesicle-mediated transport, Golgi to endoplasmic reticulum"/>
    <property type="evidence" value="ECO:0007669"/>
    <property type="project" value="TreeGrafter"/>
</dbReference>
<keyword evidence="12" id="KW-0969">Cilium</keyword>
<reference evidence="23 24" key="1">
    <citation type="submission" date="2016-02" db="EMBL/GenBank/DDBJ databases">
        <title>Genome analysis of coral dinoflagellate symbionts highlights evolutionary adaptations to a symbiotic lifestyle.</title>
        <authorList>
            <person name="Aranda M."/>
            <person name="Li Y."/>
            <person name="Liew Y.J."/>
            <person name="Baumgarten S."/>
            <person name="Simakov O."/>
            <person name="Wilson M."/>
            <person name="Piel J."/>
            <person name="Ashoor H."/>
            <person name="Bougouffa S."/>
            <person name="Bajic V.B."/>
            <person name="Ryu T."/>
            <person name="Ravasi T."/>
            <person name="Bayer T."/>
            <person name="Micklem G."/>
            <person name="Kim H."/>
            <person name="Bhak J."/>
            <person name="Lajeunesse T.C."/>
            <person name="Voolstra C.R."/>
        </authorList>
    </citation>
    <scope>NUCLEOTIDE SEQUENCE [LARGE SCALE GENOMIC DNA]</scope>
    <source>
        <strain evidence="23 24">CCMP2467</strain>
    </source>
</reference>
<dbReference type="SUPFAM" id="SSF63829">
    <property type="entry name" value="Calcium-dependent phosphotriesterase"/>
    <property type="match status" value="1"/>
</dbReference>
<feature type="region of interest" description="Disordered" evidence="19">
    <location>
        <begin position="1819"/>
        <end position="1847"/>
    </location>
</feature>
<dbReference type="CDD" id="cd22947">
    <property type="entry name" value="Coatomer_WDAD_beta-like"/>
    <property type="match status" value="1"/>
</dbReference>
<evidence type="ECO:0000256" key="4">
    <source>
        <dbReference type="ARBA" id="ARBA00010844"/>
    </source>
</evidence>
<feature type="repeat" description="WD" evidence="18">
    <location>
        <begin position="219"/>
        <end position="262"/>
    </location>
</feature>
<feature type="repeat" description="WD" evidence="18">
    <location>
        <begin position="128"/>
        <end position="160"/>
    </location>
</feature>
<evidence type="ECO:0000256" key="1">
    <source>
        <dbReference type="ARBA" id="ARBA00004138"/>
    </source>
</evidence>
<dbReference type="Pfam" id="PF00400">
    <property type="entry name" value="WD40"/>
    <property type="match status" value="6"/>
</dbReference>
<comment type="caution">
    <text evidence="23">The sequence shown here is derived from an EMBL/GenBank/DDBJ whole genome shotgun (WGS) entry which is preliminary data.</text>
</comment>
<feature type="compositionally biased region" description="Low complexity" evidence="19">
    <location>
        <begin position="985"/>
        <end position="995"/>
    </location>
</feature>
<dbReference type="InterPro" id="IPR050844">
    <property type="entry name" value="Coatomer_complex_subunit"/>
</dbReference>
<evidence type="ECO:0000256" key="10">
    <source>
        <dbReference type="ARBA" id="ARBA00022927"/>
    </source>
</evidence>
<evidence type="ECO:0000256" key="9">
    <source>
        <dbReference type="ARBA" id="ARBA00022892"/>
    </source>
</evidence>
<feature type="repeat" description="WD" evidence="18">
    <location>
        <begin position="171"/>
        <end position="203"/>
    </location>
</feature>
<proteinExistence type="inferred from homology"/>
<feature type="domain" description="BART" evidence="21">
    <location>
        <begin position="1267"/>
        <end position="1355"/>
    </location>
</feature>
<dbReference type="InterPro" id="IPR042541">
    <property type="entry name" value="BART_sf"/>
</dbReference>
<keyword evidence="24" id="KW-1185">Reference proteome</keyword>
<feature type="compositionally biased region" description="Low complexity" evidence="19">
    <location>
        <begin position="966"/>
        <end position="975"/>
    </location>
</feature>
<feature type="compositionally biased region" description="Basic and acidic residues" evidence="19">
    <location>
        <begin position="1725"/>
        <end position="1737"/>
    </location>
</feature>
<dbReference type="Pfam" id="PF11527">
    <property type="entry name" value="ARL2_Bind_BART"/>
    <property type="match status" value="1"/>
</dbReference>
<evidence type="ECO:0000313" key="24">
    <source>
        <dbReference type="Proteomes" id="UP000186817"/>
    </source>
</evidence>
<dbReference type="Proteomes" id="UP000186817">
    <property type="component" value="Unassembled WGS sequence"/>
</dbReference>
<dbReference type="FunFam" id="2.130.10.10:FF:000016">
    <property type="entry name" value="Coatomer alpha subunit, putative"/>
    <property type="match status" value="1"/>
</dbReference>
<dbReference type="InterPro" id="IPR023379">
    <property type="entry name" value="BART_dom"/>
</dbReference>
<keyword evidence="5" id="KW-0813">Transport</keyword>
<dbReference type="InterPro" id="IPR020472">
    <property type="entry name" value="WD40_PAC1"/>
</dbReference>
<evidence type="ECO:0000256" key="17">
    <source>
        <dbReference type="ARBA" id="ARBA00032920"/>
    </source>
</evidence>
<evidence type="ECO:0000256" key="8">
    <source>
        <dbReference type="ARBA" id="ARBA00022737"/>
    </source>
</evidence>
<protein>
    <recommendedName>
        <fullName evidence="17">Beta'-coat protein</fullName>
    </recommendedName>
</protein>
<feature type="compositionally biased region" description="Basic residues" evidence="19">
    <location>
        <begin position="1691"/>
        <end position="1700"/>
    </location>
</feature>
<feature type="repeat" description="WD" evidence="18">
    <location>
        <begin position="263"/>
        <end position="304"/>
    </location>
</feature>
<dbReference type="CDD" id="cd00200">
    <property type="entry name" value="WD40"/>
    <property type="match status" value="1"/>
</dbReference>
<dbReference type="Gene3D" id="2.130.10.10">
    <property type="entry name" value="YVTN repeat-like/Quinoprotein amine dehydrogenase"/>
    <property type="match status" value="1"/>
</dbReference>
<keyword evidence="10" id="KW-0653">Protein transport</keyword>
<name>A0A1Q9E706_SYMMI</name>
<evidence type="ECO:0000256" key="18">
    <source>
        <dbReference type="PROSITE-ProRule" id="PRU00221"/>
    </source>
</evidence>
<evidence type="ECO:0000259" key="22">
    <source>
        <dbReference type="Pfam" id="PF23953"/>
    </source>
</evidence>
<evidence type="ECO:0000256" key="3">
    <source>
        <dbReference type="ARBA" id="ARBA00004347"/>
    </source>
</evidence>
<dbReference type="GO" id="GO:0006888">
    <property type="term" value="P:endoplasmic reticulum to Golgi vesicle-mediated transport"/>
    <property type="evidence" value="ECO:0007669"/>
    <property type="project" value="TreeGrafter"/>
</dbReference>
<evidence type="ECO:0000256" key="11">
    <source>
        <dbReference type="ARBA" id="ARBA00023034"/>
    </source>
</evidence>
<dbReference type="FunFam" id="1.25.40.470:FF:000001">
    <property type="entry name" value="Coatomer subunit beta"/>
    <property type="match status" value="1"/>
</dbReference>
<dbReference type="GO" id="GO:0000139">
    <property type="term" value="C:Golgi membrane"/>
    <property type="evidence" value="ECO:0007669"/>
    <property type="project" value="UniProtKB-SubCell"/>
</dbReference>
<feature type="compositionally biased region" description="Basic residues" evidence="19">
    <location>
        <begin position="1008"/>
        <end position="1036"/>
    </location>
</feature>
<evidence type="ECO:0000256" key="19">
    <source>
        <dbReference type="SAM" id="MobiDB-lite"/>
    </source>
</evidence>
<keyword evidence="9" id="KW-0931">ER-Golgi transport</keyword>
<comment type="similarity">
    <text evidence="4">Belongs to the WD repeat COPB2 family.</text>
</comment>
<feature type="region of interest" description="Disordered" evidence="19">
    <location>
        <begin position="1536"/>
        <end position="1581"/>
    </location>
</feature>
<dbReference type="GO" id="GO:0005198">
    <property type="term" value="F:structural molecule activity"/>
    <property type="evidence" value="ECO:0007669"/>
    <property type="project" value="InterPro"/>
</dbReference>
<evidence type="ECO:0000256" key="7">
    <source>
        <dbReference type="ARBA" id="ARBA00022574"/>
    </source>
</evidence>
<dbReference type="PANTHER" id="PTHR19876:SF2">
    <property type="entry name" value="COATOMER SUBUNIT BETA"/>
    <property type="match status" value="1"/>
</dbReference>
<keyword evidence="15" id="KW-0968">Cytoplasmic vesicle</keyword>
<keyword evidence="8" id="KW-0677">Repeat</keyword>
<dbReference type="SUPFAM" id="SSF50978">
    <property type="entry name" value="WD40 repeat-like"/>
    <property type="match status" value="1"/>
</dbReference>
<evidence type="ECO:0000256" key="15">
    <source>
        <dbReference type="ARBA" id="ARBA00023329"/>
    </source>
</evidence>
<evidence type="ECO:0000256" key="2">
    <source>
        <dbReference type="ARBA" id="ARBA00004255"/>
    </source>
</evidence>
<dbReference type="GO" id="GO:0006886">
    <property type="term" value="P:intracellular protein transport"/>
    <property type="evidence" value="ECO:0007669"/>
    <property type="project" value="InterPro"/>
</dbReference>
<organism evidence="23 24">
    <name type="scientific">Symbiodinium microadriaticum</name>
    <name type="common">Dinoflagellate</name>
    <name type="synonym">Zooxanthella microadriatica</name>
    <dbReference type="NCBI Taxonomy" id="2951"/>
    <lineage>
        <taxon>Eukaryota</taxon>
        <taxon>Sar</taxon>
        <taxon>Alveolata</taxon>
        <taxon>Dinophyceae</taxon>
        <taxon>Suessiales</taxon>
        <taxon>Symbiodiniaceae</taxon>
        <taxon>Symbiodinium</taxon>
    </lineage>
</organism>
<dbReference type="InterPro" id="IPR015943">
    <property type="entry name" value="WD40/YVTN_repeat-like_dom_sf"/>
</dbReference>
<dbReference type="InterPro" id="IPR001680">
    <property type="entry name" value="WD40_rpt"/>
</dbReference>
<gene>
    <name evidence="23" type="primary">Copb2</name>
    <name evidence="23" type="ORF">AK812_SmicGene13878</name>
</gene>
<dbReference type="InterPro" id="IPR056176">
    <property type="entry name" value="TPR_COPA_B"/>
</dbReference>
<evidence type="ECO:0000256" key="6">
    <source>
        <dbReference type="ARBA" id="ARBA00022490"/>
    </source>
</evidence>
<dbReference type="SMART" id="SM00320">
    <property type="entry name" value="WD40"/>
    <property type="match status" value="6"/>
</dbReference>
<feature type="compositionally biased region" description="Basic and acidic residues" evidence="19">
    <location>
        <begin position="1749"/>
        <end position="1758"/>
    </location>
</feature>
<evidence type="ECO:0000256" key="5">
    <source>
        <dbReference type="ARBA" id="ARBA00022448"/>
    </source>
</evidence>
<comment type="subcellular location">
    <subcellularLocation>
        <location evidence="1">Cell projection</location>
        <location evidence="1">Cilium</location>
    </subcellularLocation>
    <subcellularLocation>
        <location evidence="3">Cytoplasmic vesicle</location>
        <location evidence="3">COPI-coated vesicle membrane</location>
        <topology evidence="3">Peripheral membrane protein</topology>
        <orientation evidence="3">Cytoplasmic side</orientation>
    </subcellularLocation>
    <subcellularLocation>
        <location evidence="2">Golgi apparatus membrane</location>
        <topology evidence="2">Peripheral membrane protein</topology>
        <orientation evidence="2">Cytoplasmic side</orientation>
    </subcellularLocation>
</comment>
<evidence type="ECO:0000256" key="12">
    <source>
        <dbReference type="ARBA" id="ARBA00023069"/>
    </source>
</evidence>
<keyword evidence="11" id="KW-0333">Golgi apparatus</keyword>
<dbReference type="InterPro" id="IPR006692">
    <property type="entry name" value="Beta-prop_COPA/B_2nd"/>
</dbReference>
<dbReference type="Gene3D" id="1.20.1520.10">
    <property type="entry name" value="ADP-ribosylation factor-like 2-binding protein, domain"/>
    <property type="match status" value="1"/>
</dbReference>
<feature type="repeat" description="WD" evidence="18">
    <location>
        <begin position="44"/>
        <end position="85"/>
    </location>
</feature>
<dbReference type="GO" id="GO:0005929">
    <property type="term" value="C:cilium"/>
    <property type="evidence" value="ECO:0007669"/>
    <property type="project" value="UniProtKB-SubCell"/>
</dbReference>
<evidence type="ECO:0000259" key="21">
    <source>
        <dbReference type="Pfam" id="PF11527"/>
    </source>
</evidence>
<evidence type="ECO:0000313" key="23">
    <source>
        <dbReference type="EMBL" id="OLQ03195.1"/>
    </source>
</evidence>
<feature type="region of interest" description="Disordered" evidence="19">
    <location>
        <begin position="923"/>
        <end position="1045"/>
    </location>
</feature>
<dbReference type="GO" id="GO:0006891">
    <property type="term" value="P:intra-Golgi vesicle-mediated transport"/>
    <property type="evidence" value="ECO:0007669"/>
    <property type="project" value="TreeGrafter"/>
</dbReference>
<dbReference type="GO" id="GO:0030126">
    <property type="term" value="C:COPI vesicle coat"/>
    <property type="evidence" value="ECO:0007669"/>
    <property type="project" value="TreeGrafter"/>
</dbReference>
<dbReference type="Pfam" id="PF04053">
    <property type="entry name" value="B-prop_COPA_B_2nd"/>
    <property type="match status" value="1"/>
</dbReference>
<keyword evidence="14" id="KW-0966">Cell projection</keyword>
<keyword evidence="7 18" id="KW-0853">WD repeat</keyword>
<dbReference type="PROSITE" id="PS50082">
    <property type="entry name" value="WD_REPEATS_2"/>
    <property type="match status" value="5"/>
</dbReference>
<accession>A0A1Q9E706</accession>
<feature type="domain" description="COPA/B second beta-propeller" evidence="20">
    <location>
        <begin position="357"/>
        <end position="614"/>
    </location>
</feature>
<evidence type="ECO:0000256" key="16">
    <source>
        <dbReference type="ARBA" id="ARBA00025536"/>
    </source>
</evidence>
<evidence type="ECO:0000256" key="13">
    <source>
        <dbReference type="ARBA" id="ARBA00023136"/>
    </source>
</evidence>
<evidence type="ECO:0000259" key="20">
    <source>
        <dbReference type="Pfam" id="PF04053"/>
    </source>
</evidence>
<dbReference type="PANTHER" id="PTHR19876">
    <property type="entry name" value="COATOMER"/>
    <property type="match status" value="1"/>
</dbReference>
<dbReference type="EMBL" id="LSRX01000243">
    <property type="protein sequence ID" value="OLQ03195.1"/>
    <property type="molecule type" value="Genomic_DNA"/>
</dbReference>
<keyword evidence="13" id="KW-0472">Membrane</keyword>
<feature type="domain" description="COPA/B TPR" evidence="22">
    <location>
        <begin position="631"/>
        <end position="818"/>
    </location>
</feature>